<dbReference type="SUPFAM" id="SSF55909">
    <property type="entry name" value="Pentein"/>
    <property type="match status" value="1"/>
</dbReference>
<organism evidence="2 3">
    <name type="scientific">Coraliomargarita sinensis</name>
    <dbReference type="NCBI Taxonomy" id="2174842"/>
    <lineage>
        <taxon>Bacteria</taxon>
        <taxon>Pseudomonadati</taxon>
        <taxon>Verrucomicrobiota</taxon>
        <taxon>Opitutia</taxon>
        <taxon>Puniceicoccales</taxon>
        <taxon>Coraliomargaritaceae</taxon>
        <taxon>Coraliomargarita</taxon>
    </lineage>
</organism>
<keyword evidence="3" id="KW-1185">Reference proteome</keyword>
<name>A0A317ZH90_9BACT</name>
<dbReference type="PANTHER" id="PTHR31377">
    <property type="entry name" value="AGMATINE DEIMINASE-RELATED"/>
    <property type="match status" value="1"/>
</dbReference>
<evidence type="ECO:0000313" key="3">
    <source>
        <dbReference type="Proteomes" id="UP000247099"/>
    </source>
</evidence>
<evidence type="ECO:0000313" key="2">
    <source>
        <dbReference type="EMBL" id="PXA04906.1"/>
    </source>
</evidence>
<gene>
    <name evidence="2" type="ORF">DDZ13_02780</name>
</gene>
<keyword evidence="1" id="KW-0378">Hydrolase</keyword>
<dbReference type="GO" id="GO:0009446">
    <property type="term" value="P:putrescine biosynthetic process"/>
    <property type="evidence" value="ECO:0007669"/>
    <property type="project" value="InterPro"/>
</dbReference>
<dbReference type="AlphaFoldDB" id="A0A317ZH90"/>
<protein>
    <submittedName>
        <fullName evidence="2">Agmatine deiminase</fullName>
    </submittedName>
</protein>
<dbReference type="GO" id="GO:0047632">
    <property type="term" value="F:agmatine deiminase activity"/>
    <property type="evidence" value="ECO:0007669"/>
    <property type="project" value="TreeGrafter"/>
</dbReference>
<sequence length="350" mass="39045">MGMARLTTPKGLGYRLPAEWEPQEAVWFAWPSRDDLWPGRLERVKEQLAALYLLAAKYQTVRVLCAEADREHLLGLLDSSGEAKDIELYDYTTDDIWIRDFGPLFLINEDGSKLCIADWRYNAWGNKFPEQQKDDRASAWIADQLGLRRFIFDTVLEGGAIESNGDGQLMTTEAVLLNENRNGETSTHQMEQKLCSGLGVDSVLWFKDGLAGDDTDGHIDNLARFFKSDGILIADTTDSKNPNVDALQENITRLQNFRTPQGDPFASVQLPLPEVSGQNGEPLAASYLNYLVLNGAVLVPTYGQSELDQDALEIIGDCFPEREVVGFDCSDLIHEGGALHCMSQNQPKLR</sequence>
<dbReference type="GO" id="GO:0004668">
    <property type="term" value="F:protein-arginine deiminase activity"/>
    <property type="evidence" value="ECO:0007669"/>
    <property type="project" value="InterPro"/>
</dbReference>
<dbReference type="InterPro" id="IPR007466">
    <property type="entry name" value="Peptidyl-Arg-deiminase_porph"/>
</dbReference>
<proteinExistence type="predicted"/>
<reference evidence="2 3" key="1">
    <citation type="submission" date="2018-05" db="EMBL/GenBank/DDBJ databases">
        <title>Coraliomargarita sinensis sp. nov., isolated from a marine solar saltern.</title>
        <authorList>
            <person name="Zhou L.Y."/>
        </authorList>
    </citation>
    <scope>NUCLEOTIDE SEQUENCE [LARGE SCALE GENOMIC DNA]</scope>
    <source>
        <strain evidence="2 3">WN38</strain>
    </source>
</reference>
<dbReference type="PANTHER" id="PTHR31377:SF0">
    <property type="entry name" value="AGMATINE DEIMINASE-RELATED"/>
    <property type="match status" value="1"/>
</dbReference>
<dbReference type="Pfam" id="PF04371">
    <property type="entry name" value="PAD_porph"/>
    <property type="match status" value="1"/>
</dbReference>
<accession>A0A317ZH90</accession>
<comment type="caution">
    <text evidence="2">The sequence shown here is derived from an EMBL/GenBank/DDBJ whole genome shotgun (WGS) entry which is preliminary data.</text>
</comment>
<dbReference type="InParanoid" id="A0A317ZH90"/>
<dbReference type="Gene3D" id="3.75.10.10">
    <property type="entry name" value="L-arginine/glycine Amidinotransferase, Chain A"/>
    <property type="match status" value="1"/>
</dbReference>
<dbReference type="EMBL" id="QHJQ01000002">
    <property type="protein sequence ID" value="PXA04906.1"/>
    <property type="molecule type" value="Genomic_DNA"/>
</dbReference>
<evidence type="ECO:0000256" key="1">
    <source>
        <dbReference type="ARBA" id="ARBA00022801"/>
    </source>
</evidence>
<dbReference type="Proteomes" id="UP000247099">
    <property type="component" value="Unassembled WGS sequence"/>
</dbReference>